<accession>A0ACB8RTK3</accession>
<sequence length="112" mass="12430">MVTCGDASTAYIIFVAALFCQHCILCVVDMSDYYVPLSQNEHAEKQVKRQERDNMSLLPGVFIAAILLLLAANVISLVLSAQTVSRVVAVVLNHLDYKDTYNLPRPNPYDSL</sequence>
<proteinExistence type="predicted"/>
<protein>
    <submittedName>
        <fullName evidence="1">Uncharacterized protein</fullName>
    </submittedName>
</protein>
<dbReference type="EMBL" id="MU275903">
    <property type="protein sequence ID" value="KAI0047501.1"/>
    <property type="molecule type" value="Genomic_DNA"/>
</dbReference>
<organism evidence="1 2">
    <name type="scientific">Auriscalpium vulgare</name>
    <dbReference type="NCBI Taxonomy" id="40419"/>
    <lineage>
        <taxon>Eukaryota</taxon>
        <taxon>Fungi</taxon>
        <taxon>Dikarya</taxon>
        <taxon>Basidiomycota</taxon>
        <taxon>Agaricomycotina</taxon>
        <taxon>Agaricomycetes</taxon>
        <taxon>Russulales</taxon>
        <taxon>Auriscalpiaceae</taxon>
        <taxon>Auriscalpium</taxon>
    </lineage>
</organism>
<keyword evidence="2" id="KW-1185">Reference proteome</keyword>
<reference evidence="1" key="1">
    <citation type="submission" date="2021-02" db="EMBL/GenBank/DDBJ databases">
        <authorList>
            <consortium name="DOE Joint Genome Institute"/>
            <person name="Ahrendt S."/>
            <person name="Looney B.P."/>
            <person name="Miyauchi S."/>
            <person name="Morin E."/>
            <person name="Drula E."/>
            <person name="Courty P.E."/>
            <person name="Chicoki N."/>
            <person name="Fauchery L."/>
            <person name="Kohler A."/>
            <person name="Kuo A."/>
            <person name="Labutti K."/>
            <person name="Pangilinan J."/>
            <person name="Lipzen A."/>
            <person name="Riley R."/>
            <person name="Andreopoulos W."/>
            <person name="He G."/>
            <person name="Johnson J."/>
            <person name="Barry K.W."/>
            <person name="Grigoriev I.V."/>
            <person name="Nagy L."/>
            <person name="Hibbett D."/>
            <person name="Henrissat B."/>
            <person name="Matheny P.B."/>
            <person name="Labbe J."/>
            <person name="Martin F."/>
        </authorList>
    </citation>
    <scope>NUCLEOTIDE SEQUENCE</scope>
    <source>
        <strain evidence="1">FP105234-sp</strain>
    </source>
</reference>
<evidence type="ECO:0000313" key="2">
    <source>
        <dbReference type="Proteomes" id="UP000814033"/>
    </source>
</evidence>
<evidence type="ECO:0000313" key="1">
    <source>
        <dbReference type="EMBL" id="KAI0047501.1"/>
    </source>
</evidence>
<dbReference type="Proteomes" id="UP000814033">
    <property type="component" value="Unassembled WGS sequence"/>
</dbReference>
<comment type="caution">
    <text evidence="1">The sequence shown here is derived from an EMBL/GenBank/DDBJ whole genome shotgun (WGS) entry which is preliminary data.</text>
</comment>
<reference evidence="1" key="2">
    <citation type="journal article" date="2022" name="New Phytol.">
        <title>Evolutionary transition to the ectomycorrhizal habit in the genomes of a hyperdiverse lineage of mushroom-forming fungi.</title>
        <authorList>
            <person name="Looney B."/>
            <person name="Miyauchi S."/>
            <person name="Morin E."/>
            <person name="Drula E."/>
            <person name="Courty P.E."/>
            <person name="Kohler A."/>
            <person name="Kuo A."/>
            <person name="LaButti K."/>
            <person name="Pangilinan J."/>
            <person name="Lipzen A."/>
            <person name="Riley R."/>
            <person name="Andreopoulos W."/>
            <person name="He G."/>
            <person name="Johnson J."/>
            <person name="Nolan M."/>
            <person name="Tritt A."/>
            <person name="Barry K.W."/>
            <person name="Grigoriev I.V."/>
            <person name="Nagy L.G."/>
            <person name="Hibbett D."/>
            <person name="Henrissat B."/>
            <person name="Matheny P.B."/>
            <person name="Labbe J."/>
            <person name="Martin F.M."/>
        </authorList>
    </citation>
    <scope>NUCLEOTIDE SEQUENCE</scope>
    <source>
        <strain evidence="1">FP105234-sp</strain>
    </source>
</reference>
<name>A0ACB8RTK3_9AGAM</name>
<gene>
    <name evidence="1" type="ORF">FA95DRAFT_1606011</name>
</gene>